<reference evidence="2" key="1">
    <citation type="submission" date="2014-01" db="EMBL/GenBank/DDBJ databases">
        <title>The genome of the white-rot fungus Pycnoporus cinnabarinus: a basidiomycete model with a versatile arsenal for lignocellulosic biomass breakdown.</title>
        <authorList>
            <person name="Levasseur A."/>
            <person name="Lomascolo A."/>
            <person name="Ruiz-Duenas F.J."/>
            <person name="Uzan E."/>
            <person name="Piumi F."/>
            <person name="Kues U."/>
            <person name="Ram A.F.J."/>
            <person name="Murat C."/>
            <person name="Haon M."/>
            <person name="Benoit I."/>
            <person name="Arfi Y."/>
            <person name="Chevret D."/>
            <person name="Drula E."/>
            <person name="Kwon M.J."/>
            <person name="Gouret P."/>
            <person name="Lesage-Meessen L."/>
            <person name="Lombard V."/>
            <person name="Mariette J."/>
            <person name="Noirot C."/>
            <person name="Park J."/>
            <person name="Patyshakuliyeva A."/>
            <person name="Wieneger R.A.B."/>
            <person name="Wosten H.A.B."/>
            <person name="Martin F."/>
            <person name="Coutinho P.M."/>
            <person name="de Vries R."/>
            <person name="Martinez A.T."/>
            <person name="Klopp C."/>
            <person name="Pontarotti P."/>
            <person name="Henrissat B."/>
            <person name="Record E."/>
        </authorList>
    </citation>
    <scope>NUCLEOTIDE SEQUENCE [LARGE SCALE GENOMIC DNA]</scope>
    <source>
        <strain evidence="2">BRFM137</strain>
    </source>
</reference>
<dbReference type="Proteomes" id="UP000029665">
    <property type="component" value="Unassembled WGS sequence"/>
</dbReference>
<feature type="compositionally biased region" description="Low complexity" evidence="1">
    <location>
        <begin position="439"/>
        <end position="448"/>
    </location>
</feature>
<feature type="compositionally biased region" description="Gly residues" evidence="1">
    <location>
        <begin position="426"/>
        <end position="438"/>
    </location>
</feature>
<evidence type="ECO:0000313" key="3">
    <source>
        <dbReference type="Proteomes" id="UP000029665"/>
    </source>
</evidence>
<evidence type="ECO:0000256" key="1">
    <source>
        <dbReference type="SAM" id="MobiDB-lite"/>
    </source>
</evidence>
<proteinExistence type="predicted"/>
<organism evidence="2 3">
    <name type="scientific">Pycnoporus cinnabarinus</name>
    <name type="common">Cinnabar-red polypore</name>
    <name type="synonym">Trametes cinnabarina</name>
    <dbReference type="NCBI Taxonomy" id="5643"/>
    <lineage>
        <taxon>Eukaryota</taxon>
        <taxon>Fungi</taxon>
        <taxon>Dikarya</taxon>
        <taxon>Basidiomycota</taxon>
        <taxon>Agaricomycotina</taxon>
        <taxon>Agaricomycetes</taxon>
        <taxon>Polyporales</taxon>
        <taxon>Polyporaceae</taxon>
        <taxon>Trametes</taxon>
    </lineage>
</organism>
<feature type="region of interest" description="Disordered" evidence="1">
    <location>
        <begin position="249"/>
        <end position="452"/>
    </location>
</feature>
<feature type="compositionally biased region" description="Basic and acidic residues" evidence="1">
    <location>
        <begin position="406"/>
        <end position="418"/>
    </location>
</feature>
<dbReference type="OrthoDB" id="2802262at2759"/>
<name>A0A060SUF8_PYCCI</name>
<feature type="compositionally biased region" description="Basic and acidic residues" evidence="1">
    <location>
        <begin position="678"/>
        <end position="689"/>
    </location>
</feature>
<dbReference type="STRING" id="5643.A0A060SUF8"/>
<evidence type="ECO:0000313" key="2">
    <source>
        <dbReference type="EMBL" id="CDO78030.1"/>
    </source>
</evidence>
<evidence type="ECO:0008006" key="4">
    <source>
        <dbReference type="Google" id="ProtNLM"/>
    </source>
</evidence>
<accession>A0A060SUF8</accession>
<feature type="compositionally biased region" description="Acidic residues" evidence="1">
    <location>
        <begin position="386"/>
        <end position="395"/>
    </location>
</feature>
<feature type="region of interest" description="Disordered" evidence="1">
    <location>
        <begin position="638"/>
        <end position="689"/>
    </location>
</feature>
<dbReference type="EMBL" id="CCBP010000604">
    <property type="protein sequence ID" value="CDO78030.1"/>
    <property type="molecule type" value="Genomic_DNA"/>
</dbReference>
<protein>
    <recommendedName>
        <fullName evidence="4">Retrotransposon gag domain-containing protein</fullName>
    </recommendedName>
</protein>
<dbReference type="AlphaFoldDB" id="A0A060SUF8"/>
<comment type="caution">
    <text evidence="2">The sequence shown here is derived from an EMBL/GenBank/DDBJ whole genome shotgun (WGS) entry which is preliminary data.</text>
</comment>
<feature type="compositionally biased region" description="Low complexity" evidence="1">
    <location>
        <begin position="251"/>
        <end position="263"/>
    </location>
</feature>
<feature type="compositionally biased region" description="Pro residues" evidence="1">
    <location>
        <begin position="283"/>
        <end position="292"/>
    </location>
</feature>
<gene>
    <name evidence="2" type="ORF">BN946_scf184648.g2</name>
</gene>
<sequence length="760" mass="85194">MIPPANPNYQAEHPTEMVDLQPGNASDAESTHPAAPVILTPATNGGGDFVNDARLKPVSGRFEMIPPEDDDHSTAERVDRSLAFMACGDSSETMRSEVLRERVFTALAYGHKYLDRPHLSIPGLRQLDEHQRDRIFPIEMGKLDAILLRPWKVRPNKEGYWPDYGDLEELRDMLEARRYAAESDFRQLRKSPPSIPFWGRDTAASGYVHSLNDFEILGICFRREVEYYLARLAEVHRFDEEPFWDNGPSFLGPAGTALTTGTPHPSRKERRAARKEETRTPISSPPPPPVAPKKPLRDAPPHFKGRYAGEDAQPAGQGTTPYDVGDDVWAGQDGRIPSRPARVKEEEGRIGGGFAPANGMTGLFRRTVSPTRVPPRGFSSPPNDPSDSEPSDEDDSPGRGGGRIPPRRDDSRHDESRKGNRKTGRGAPGGAPPGGGSSRGSVAAGRRGTPQTHEAHFDFKLKMEIMPTWDGNPDKLARWILRVNSIAKKSATVRQQLGSVVPQRLTGDAETWYFSLPEHVREDCETDWEEIRQEIGRYYMNWSWYEKARRQALAIKFRDSDNTRESPSQYFIRKRELLELVFSYTESELITEIMAGAPLAWKTILAFKSYQTTSELQSAIKAHEDDLLQMESFIGGRLGSQSQFSRDPRPGTSHTPYRARANQGLTGQSRYMPPPPFPKDDSNVDKKTPESINARPCRHCGSGKHWDPSCKYARKGMKKVRAHLASGLVEADEIAAQEEYESLYYDVLTDSDSDDHESDF</sequence>
<keyword evidence="3" id="KW-1185">Reference proteome</keyword>
<feature type="compositionally biased region" description="Low complexity" evidence="1">
    <location>
        <begin position="365"/>
        <end position="381"/>
    </location>
</feature>
<dbReference type="HOGENOM" id="CLU_366869_0_0_1"/>
<dbReference type="OMA" id="ICFRREV"/>